<sequence length="96" mass="9824">MRAASAPVAVRRDGDALVFSGALVRDAVARLWTQAAPLRAGAQRIDLTAVERIDSAGLALIAELSNGALAVDGAPAGLDALRGAYRLDPATLGFAR</sequence>
<name>A0A918T2J6_9GAMM</name>
<dbReference type="InterPro" id="IPR036513">
    <property type="entry name" value="STAS_dom_sf"/>
</dbReference>
<dbReference type="RefSeq" id="WP_189457422.1">
    <property type="nucleotide sequence ID" value="NZ_BMYD01000005.1"/>
</dbReference>
<gene>
    <name evidence="2" type="ORF">GCM10007067_26470</name>
</gene>
<protein>
    <recommendedName>
        <fullName evidence="1">MlaB-like STAS domain-containing protein</fullName>
    </recommendedName>
</protein>
<dbReference type="Proteomes" id="UP000646426">
    <property type="component" value="Unassembled WGS sequence"/>
</dbReference>
<dbReference type="SUPFAM" id="SSF52091">
    <property type="entry name" value="SpoIIaa-like"/>
    <property type="match status" value="1"/>
</dbReference>
<evidence type="ECO:0000313" key="3">
    <source>
        <dbReference type="Proteomes" id="UP000646426"/>
    </source>
</evidence>
<reference evidence="2" key="2">
    <citation type="submission" date="2020-09" db="EMBL/GenBank/DDBJ databases">
        <authorList>
            <person name="Sun Q."/>
            <person name="Kim S."/>
        </authorList>
    </citation>
    <scope>NUCLEOTIDE SEQUENCE</scope>
    <source>
        <strain evidence="2">KCTC 23077</strain>
    </source>
</reference>
<reference evidence="2" key="1">
    <citation type="journal article" date="2014" name="Int. J. Syst. Evol. Microbiol.">
        <title>Complete genome sequence of Corynebacterium casei LMG S-19264T (=DSM 44701T), isolated from a smear-ripened cheese.</title>
        <authorList>
            <consortium name="US DOE Joint Genome Institute (JGI-PGF)"/>
            <person name="Walter F."/>
            <person name="Albersmeier A."/>
            <person name="Kalinowski J."/>
            <person name="Ruckert C."/>
        </authorList>
    </citation>
    <scope>NUCLEOTIDE SEQUENCE</scope>
    <source>
        <strain evidence="2">KCTC 23077</strain>
    </source>
</reference>
<accession>A0A918T2J6</accession>
<comment type="caution">
    <text evidence="2">The sequence shown here is derived from an EMBL/GenBank/DDBJ whole genome shotgun (WGS) entry which is preliminary data.</text>
</comment>
<proteinExistence type="predicted"/>
<dbReference type="Pfam" id="PF13466">
    <property type="entry name" value="STAS_2"/>
    <property type="match status" value="1"/>
</dbReference>
<organism evidence="2 3">
    <name type="scientific">Cognatilysobacter bugurensis</name>
    <dbReference type="NCBI Taxonomy" id="543356"/>
    <lineage>
        <taxon>Bacteria</taxon>
        <taxon>Pseudomonadati</taxon>
        <taxon>Pseudomonadota</taxon>
        <taxon>Gammaproteobacteria</taxon>
        <taxon>Lysobacterales</taxon>
        <taxon>Lysobacteraceae</taxon>
        <taxon>Cognatilysobacter</taxon>
    </lineage>
</organism>
<keyword evidence="3" id="KW-1185">Reference proteome</keyword>
<dbReference type="InterPro" id="IPR058548">
    <property type="entry name" value="MlaB-like_STAS"/>
</dbReference>
<evidence type="ECO:0000313" key="2">
    <source>
        <dbReference type="EMBL" id="GHA87279.1"/>
    </source>
</evidence>
<evidence type="ECO:0000259" key="1">
    <source>
        <dbReference type="Pfam" id="PF13466"/>
    </source>
</evidence>
<feature type="domain" description="MlaB-like STAS" evidence="1">
    <location>
        <begin position="17"/>
        <end position="79"/>
    </location>
</feature>
<dbReference type="EMBL" id="BMYD01000005">
    <property type="protein sequence ID" value="GHA87279.1"/>
    <property type="molecule type" value="Genomic_DNA"/>
</dbReference>
<dbReference type="AlphaFoldDB" id="A0A918T2J6"/>